<sequence length="142" mass="16187">MSVLEYADTQHDKKNIDQSLYLVSLPVTVAHPSFLFSPWQISSFPRQSFIWHPRLYLDLRKEIPALCEHVERHAWRSLPTCFPADIDSGIIAFGYRSPVAAKPVNVLAKAIYKIVDSKAEFDCHLLEDTVCQVVTSLLMLDN</sequence>
<proteinExistence type="predicted"/>
<dbReference type="Proteomes" id="UP000030663">
    <property type="component" value="Unassembled WGS sequence"/>
</dbReference>
<gene>
    <name evidence="1" type="ORF">FOQG_18642</name>
</gene>
<accession>X0C1F1</accession>
<dbReference type="AlphaFoldDB" id="X0C1F1"/>
<evidence type="ECO:0000313" key="1">
    <source>
        <dbReference type="EMBL" id="EXK76617.1"/>
    </source>
</evidence>
<keyword evidence="2" id="KW-1185">Reference proteome</keyword>
<evidence type="ECO:0000313" key="2">
    <source>
        <dbReference type="Proteomes" id="UP000030663"/>
    </source>
</evidence>
<dbReference type="HOGENOM" id="CLU_1815904_0_0_1"/>
<organism evidence="1 2">
    <name type="scientific">Fusarium oxysporum f. sp. raphani 54005</name>
    <dbReference type="NCBI Taxonomy" id="1089458"/>
    <lineage>
        <taxon>Eukaryota</taxon>
        <taxon>Fungi</taxon>
        <taxon>Dikarya</taxon>
        <taxon>Ascomycota</taxon>
        <taxon>Pezizomycotina</taxon>
        <taxon>Sordariomycetes</taxon>
        <taxon>Hypocreomycetidae</taxon>
        <taxon>Hypocreales</taxon>
        <taxon>Nectriaceae</taxon>
        <taxon>Fusarium</taxon>
        <taxon>Fusarium oxysporum species complex</taxon>
    </lineage>
</organism>
<reference evidence="1 2" key="1">
    <citation type="submission" date="2011-11" db="EMBL/GenBank/DDBJ databases">
        <title>The Genome Sequence of Fusarium oxysporum PHW815.</title>
        <authorList>
            <consortium name="The Broad Institute Genome Sequencing Platform"/>
            <person name="Ma L.-J."/>
            <person name="Gale L.R."/>
            <person name="Schwartz D.C."/>
            <person name="Zhou S."/>
            <person name="Corby-Kistler H."/>
            <person name="Young S.K."/>
            <person name="Zeng Q."/>
            <person name="Gargeya S."/>
            <person name="Fitzgerald M."/>
            <person name="Haas B."/>
            <person name="Abouelleil A."/>
            <person name="Alvarado L."/>
            <person name="Arachchi H.M."/>
            <person name="Berlin A."/>
            <person name="Brown A."/>
            <person name="Chapman S.B."/>
            <person name="Chen Z."/>
            <person name="Dunbar C."/>
            <person name="Freedman E."/>
            <person name="Gearin G."/>
            <person name="Goldberg J."/>
            <person name="Griggs A."/>
            <person name="Gujja S."/>
            <person name="Heiman D."/>
            <person name="Howarth C."/>
            <person name="Larson L."/>
            <person name="Lui A."/>
            <person name="MacDonald P.J.P."/>
            <person name="Montmayeur A."/>
            <person name="Murphy C."/>
            <person name="Neiman D."/>
            <person name="Pearson M."/>
            <person name="Priest M."/>
            <person name="Roberts A."/>
            <person name="Saif S."/>
            <person name="Shea T."/>
            <person name="Shenoy N."/>
            <person name="Sisk P."/>
            <person name="Stolte C."/>
            <person name="Sykes S."/>
            <person name="Wortman J."/>
            <person name="Nusbaum C."/>
            <person name="Birren B."/>
        </authorList>
    </citation>
    <scope>NUCLEOTIDE SEQUENCE [LARGE SCALE GENOMIC DNA]</scope>
    <source>
        <strain evidence="1 2">54005</strain>
    </source>
</reference>
<dbReference type="EMBL" id="JH658698">
    <property type="protein sequence ID" value="EXK76617.1"/>
    <property type="molecule type" value="Genomic_DNA"/>
</dbReference>
<name>X0C1F1_FUSOX</name>
<protein>
    <submittedName>
        <fullName evidence="1">Uncharacterized protein</fullName>
    </submittedName>
</protein>